<organism evidence="2 3">
    <name type="scientific">Faucicola osloensis</name>
    <name type="common">Moraxella osloensis</name>
    <dbReference type="NCBI Taxonomy" id="34062"/>
    <lineage>
        <taxon>Bacteria</taxon>
        <taxon>Pseudomonadati</taxon>
        <taxon>Pseudomonadota</taxon>
        <taxon>Gammaproteobacteria</taxon>
        <taxon>Moraxellales</taxon>
        <taxon>Moraxellaceae</taxon>
        <taxon>Faucicola</taxon>
    </lineage>
</organism>
<feature type="transmembrane region" description="Helical" evidence="1">
    <location>
        <begin position="169"/>
        <end position="194"/>
    </location>
</feature>
<gene>
    <name evidence="2" type="ORF">CYJ96_10350</name>
</gene>
<keyword evidence="1" id="KW-1133">Transmembrane helix</keyword>
<evidence type="ECO:0008006" key="4">
    <source>
        <dbReference type="Google" id="ProtNLM"/>
    </source>
</evidence>
<keyword evidence="1" id="KW-0472">Membrane</keyword>
<feature type="transmembrane region" description="Helical" evidence="1">
    <location>
        <begin position="98"/>
        <end position="117"/>
    </location>
</feature>
<evidence type="ECO:0000313" key="3">
    <source>
        <dbReference type="Proteomes" id="UP000234914"/>
    </source>
</evidence>
<evidence type="ECO:0000256" key="1">
    <source>
        <dbReference type="SAM" id="Phobius"/>
    </source>
</evidence>
<feature type="transmembrane region" description="Helical" evidence="1">
    <location>
        <begin position="12"/>
        <end position="32"/>
    </location>
</feature>
<feature type="transmembrane region" description="Helical" evidence="1">
    <location>
        <begin position="129"/>
        <end position="149"/>
    </location>
</feature>
<dbReference type="EMBL" id="PKJS01000014">
    <property type="protein sequence ID" value="PKZ68065.1"/>
    <property type="molecule type" value="Genomic_DNA"/>
</dbReference>
<evidence type="ECO:0000313" key="2">
    <source>
        <dbReference type="EMBL" id="PKZ68065.1"/>
    </source>
</evidence>
<protein>
    <recommendedName>
        <fullName evidence="4">DUF4153 domain-containing protein</fullName>
    </recommendedName>
</protein>
<reference evidence="2 3" key="1">
    <citation type="submission" date="2017-12" db="EMBL/GenBank/DDBJ databases">
        <title>Phylogenetic diversity of female urinary microbiome.</title>
        <authorList>
            <person name="Thomas-White K."/>
            <person name="Wolfe A.J."/>
        </authorList>
    </citation>
    <scope>NUCLEOTIDE SEQUENCE [LARGE SCALE GENOMIC DNA]</scope>
    <source>
        <strain evidence="2 3">UMB0416</strain>
    </source>
</reference>
<comment type="caution">
    <text evidence="2">The sequence shown here is derived from an EMBL/GenBank/DDBJ whole genome shotgun (WGS) entry which is preliminary data.</text>
</comment>
<proteinExistence type="predicted"/>
<sequence>MKRFPEFVTTFLSYYLASAAITALMMLTVFSFVIELFNNLTKDFYFIITSFLYYLLLIVLAFFYYPHRKRRNYRIITITTVIVILLHKFLIGNLILSMLHYSISSIVLANIVVGYLLDKDNQKNAFINLIKIGSLIYAVESIWNIILYYQNINTHKTIYEFFLDKVHDLVILPFAYYISYLLAIYAFYLTYPLVTNIRLKISGFEVIFDILKILLAPIGVIAILFALIFA</sequence>
<feature type="transmembrane region" description="Helical" evidence="1">
    <location>
        <begin position="206"/>
        <end position="229"/>
    </location>
</feature>
<keyword evidence="1" id="KW-0812">Transmembrane</keyword>
<dbReference type="Proteomes" id="UP000234914">
    <property type="component" value="Unassembled WGS sequence"/>
</dbReference>
<name>A0A2I1RG14_FAUOS</name>
<accession>A0A2I1RG14</accession>
<dbReference type="AlphaFoldDB" id="A0A2I1RG14"/>
<feature type="transmembrane region" description="Helical" evidence="1">
    <location>
        <begin position="44"/>
        <end position="65"/>
    </location>
</feature>